<organism evidence="1">
    <name type="scientific">marine sediment metagenome</name>
    <dbReference type="NCBI Taxonomy" id="412755"/>
    <lineage>
        <taxon>unclassified sequences</taxon>
        <taxon>metagenomes</taxon>
        <taxon>ecological metagenomes</taxon>
    </lineage>
</organism>
<evidence type="ECO:0000313" key="1">
    <source>
        <dbReference type="EMBL" id="GAH09187.1"/>
    </source>
</evidence>
<name>X1CN35_9ZZZZ</name>
<feature type="non-terminal residue" evidence="1">
    <location>
        <position position="1"/>
    </location>
</feature>
<gene>
    <name evidence="1" type="ORF">S01H4_57691</name>
</gene>
<dbReference type="AlphaFoldDB" id="X1CN35"/>
<proteinExistence type="predicted"/>
<reference evidence="1" key="1">
    <citation type="journal article" date="2014" name="Front. Microbiol.">
        <title>High frequency of phylogenetically diverse reductive dehalogenase-homologous genes in deep subseafloor sedimentary metagenomes.</title>
        <authorList>
            <person name="Kawai M."/>
            <person name="Futagami T."/>
            <person name="Toyoda A."/>
            <person name="Takaki Y."/>
            <person name="Nishi S."/>
            <person name="Hori S."/>
            <person name="Arai W."/>
            <person name="Tsubouchi T."/>
            <person name="Morono Y."/>
            <person name="Uchiyama I."/>
            <person name="Ito T."/>
            <person name="Fujiyama A."/>
            <person name="Inagaki F."/>
            <person name="Takami H."/>
        </authorList>
    </citation>
    <scope>NUCLEOTIDE SEQUENCE</scope>
    <source>
        <strain evidence="1">Expedition CK06-06</strain>
    </source>
</reference>
<comment type="caution">
    <text evidence="1">The sequence shown here is derived from an EMBL/GenBank/DDBJ whole genome shotgun (WGS) entry which is preliminary data.</text>
</comment>
<dbReference type="EMBL" id="BART01033609">
    <property type="protein sequence ID" value="GAH09187.1"/>
    <property type="molecule type" value="Genomic_DNA"/>
</dbReference>
<protein>
    <submittedName>
        <fullName evidence="1">Uncharacterized protein</fullName>
    </submittedName>
</protein>
<sequence>AWYNSVGTALITMVLIDVWQWTPLYISYFVIRAGIFTNGCL</sequence>
<accession>X1CN35</accession>